<evidence type="ECO:0000313" key="2">
    <source>
        <dbReference type="EMBL" id="NMP24498.1"/>
    </source>
</evidence>
<proteinExistence type="predicted"/>
<keyword evidence="3" id="KW-1185">Reference proteome</keyword>
<organism evidence="2 3">
    <name type="scientific">Sulfobacillus harzensis</name>
    <dbReference type="NCBI Taxonomy" id="2729629"/>
    <lineage>
        <taxon>Bacteria</taxon>
        <taxon>Bacillati</taxon>
        <taxon>Bacillota</taxon>
        <taxon>Clostridia</taxon>
        <taxon>Eubacteriales</taxon>
        <taxon>Clostridiales Family XVII. Incertae Sedis</taxon>
        <taxon>Sulfobacillus</taxon>
    </lineage>
</organism>
<name>A0A7Y0Q3P7_9FIRM</name>
<dbReference type="EMBL" id="JABBVZ010000116">
    <property type="protein sequence ID" value="NMP24498.1"/>
    <property type="molecule type" value="Genomic_DNA"/>
</dbReference>
<dbReference type="Pfam" id="PF12957">
    <property type="entry name" value="DUF3846"/>
    <property type="match status" value="1"/>
</dbReference>
<gene>
    <name evidence="2" type="ORF">HIJ39_19460</name>
</gene>
<comment type="caution">
    <text evidence="2">The sequence shown here is derived from an EMBL/GenBank/DDBJ whole genome shotgun (WGS) entry which is preliminary data.</text>
</comment>
<evidence type="ECO:0000313" key="3">
    <source>
        <dbReference type="Proteomes" id="UP000533476"/>
    </source>
</evidence>
<dbReference type="RefSeq" id="WP_169102667.1">
    <property type="nucleotide sequence ID" value="NZ_JABBVZ010000116.1"/>
</dbReference>
<dbReference type="InterPro" id="IPR024559">
    <property type="entry name" value="DUF3846"/>
</dbReference>
<reference evidence="2 3" key="1">
    <citation type="submission" date="2020-04" db="EMBL/GenBank/DDBJ databases">
        <authorList>
            <person name="Zhang R."/>
            <person name="Schippers A."/>
        </authorList>
    </citation>
    <scope>NUCLEOTIDE SEQUENCE [LARGE SCALE GENOMIC DNA]</scope>
    <source>
        <strain evidence="2 3">DSM 109850</strain>
    </source>
</reference>
<feature type="domain" description="DUF3846" evidence="1">
    <location>
        <begin position="1"/>
        <end position="97"/>
    </location>
</feature>
<evidence type="ECO:0000259" key="1">
    <source>
        <dbReference type="Pfam" id="PF12957"/>
    </source>
</evidence>
<dbReference type="Proteomes" id="UP000533476">
    <property type="component" value="Unassembled WGS sequence"/>
</dbReference>
<sequence length="111" mass="12095">MRVVIANPGKRAYVADIDPGLESMQRVVGGLIELWAVDGAAHFLCNEEGRLIGLPLNRFVTLSDGTVWDIYGPILVVGGNAEDGTFTSLPEAEAMRWVSQLNRSILRKVSI</sequence>
<protein>
    <submittedName>
        <fullName evidence="2">DUF3846 domain-containing protein</fullName>
    </submittedName>
</protein>
<accession>A0A7Y0Q3P7</accession>
<dbReference type="AlphaFoldDB" id="A0A7Y0Q3P7"/>